<feature type="transmembrane region" description="Helical" evidence="1">
    <location>
        <begin position="218"/>
        <end position="239"/>
    </location>
</feature>
<evidence type="ECO:0000313" key="3">
    <source>
        <dbReference type="EMBL" id="KAG7368421.1"/>
    </source>
</evidence>
<keyword evidence="1" id="KW-0472">Membrane</keyword>
<feature type="transmembrane region" description="Helical" evidence="1">
    <location>
        <begin position="49"/>
        <end position="67"/>
    </location>
</feature>
<dbReference type="PANTHER" id="PTHR10165">
    <property type="entry name" value="LIPID PHOSPHATE PHOSPHATASE"/>
    <property type="match status" value="1"/>
</dbReference>
<feature type="domain" description="Phosphatidic acid phosphatase type 2/haloperoxidase" evidence="2">
    <location>
        <begin position="166"/>
        <end position="303"/>
    </location>
</feature>
<gene>
    <name evidence="3" type="ORF">IV203_031164</name>
</gene>
<dbReference type="InterPro" id="IPR000326">
    <property type="entry name" value="PAP2/HPO"/>
</dbReference>
<dbReference type="OrthoDB" id="10030083at2759"/>
<organism evidence="3 4">
    <name type="scientific">Nitzschia inconspicua</name>
    <dbReference type="NCBI Taxonomy" id="303405"/>
    <lineage>
        <taxon>Eukaryota</taxon>
        <taxon>Sar</taxon>
        <taxon>Stramenopiles</taxon>
        <taxon>Ochrophyta</taxon>
        <taxon>Bacillariophyta</taxon>
        <taxon>Bacillariophyceae</taxon>
        <taxon>Bacillariophycidae</taxon>
        <taxon>Bacillariales</taxon>
        <taxon>Bacillariaceae</taxon>
        <taxon>Nitzschia</taxon>
    </lineage>
</organism>
<proteinExistence type="predicted"/>
<dbReference type="InterPro" id="IPR043216">
    <property type="entry name" value="PAP-like"/>
</dbReference>
<keyword evidence="1" id="KW-1133">Transmembrane helix</keyword>
<dbReference type="GO" id="GO:0006644">
    <property type="term" value="P:phospholipid metabolic process"/>
    <property type="evidence" value="ECO:0007669"/>
    <property type="project" value="InterPro"/>
</dbReference>
<keyword evidence="1" id="KW-0812">Transmembrane</keyword>
<dbReference type="PANTHER" id="PTHR10165:SF35">
    <property type="entry name" value="RE23632P"/>
    <property type="match status" value="1"/>
</dbReference>
<dbReference type="GO" id="GO:0008195">
    <property type="term" value="F:phosphatidate phosphatase activity"/>
    <property type="evidence" value="ECO:0007669"/>
    <property type="project" value="TreeGrafter"/>
</dbReference>
<reference evidence="3" key="2">
    <citation type="submission" date="2021-04" db="EMBL/GenBank/DDBJ databases">
        <authorList>
            <person name="Podell S."/>
        </authorList>
    </citation>
    <scope>NUCLEOTIDE SEQUENCE</scope>
    <source>
        <strain evidence="3">Hildebrandi</strain>
    </source>
</reference>
<name>A0A9K3LWM6_9STRA</name>
<sequence>MNTTVSSGSNSSIEEGVMVPLWHASSSMFDGNEDDPAEKNKGSTPHYRSMLFGSIFWMSFGLFGWYFPRFLIALETSIKDKPPPYQQTAAGDVILDFELNKPLVQPATVDSFLLKSTALYIPFLFLVMHAWISTPRRHGGISSSARGANNNPPGSTRLMLVSTAVSAFSMAIGLSEGITVMIKLWVQRRRPNFYALCGFDISTKSCMADLDHVREANFSFPSGHSSLICCSMIFLIWYLHGHYDTNAISTLPSTRLCALFTYTLLPFGWAMFVAASRLVDTWHHPSDVVAGLGLGFAACTVAYHFWYPPIWSMHSGLPRSMIMVGRTSRSCTASGSRTLPSSDIGRMGNDCDLQLSTPTTKGV</sequence>
<feature type="transmembrane region" description="Helical" evidence="1">
    <location>
        <begin position="112"/>
        <end position="132"/>
    </location>
</feature>
<evidence type="ECO:0000259" key="2">
    <source>
        <dbReference type="SMART" id="SM00014"/>
    </source>
</evidence>
<dbReference type="GO" id="GO:0016020">
    <property type="term" value="C:membrane"/>
    <property type="evidence" value="ECO:0007669"/>
    <property type="project" value="TreeGrafter"/>
</dbReference>
<feature type="transmembrane region" description="Helical" evidence="1">
    <location>
        <begin position="158"/>
        <end position="186"/>
    </location>
</feature>
<feature type="transmembrane region" description="Helical" evidence="1">
    <location>
        <begin position="288"/>
        <end position="307"/>
    </location>
</feature>
<dbReference type="Pfam" id="PF01569">
    <property type="entry name" value="PAP2"/>
    <property type="match status" value="1"/>
</dbReference>
<reference evidence="3" key="1">
    <citation type="journal article" date="2021" name="Sci. Rep.">
        <title>Diploid genomic architecture of Nitzschia inconspicua, an elite biomass production diatom.</title>
        <authorList>
            <person name="Oliver A."/>
            <person name="Podell S."/>
            <person name="Pinowska A."/>
            <person name="Traller J.C."/>
            <person name="Smith S.R."/>
            <person name="McClure R."/>
            <person name="Beliaev A."/>
            <person name="Bohutskyi P."/>
            <person name="Hill E.A."/>
            <person name="Rabines A."/>
            <person name="Zheng H."/>
            <person name="Allen L.Z."/>
            <person name="Kuo A."/>
            <person name="Grigoriev I.V."/>
            <person name="Allen A.E."/>
            <person name="Hazlebeck D."/>
            <person name="Allen E.E."/>
        </authorList>
    </citation>
    <scope>NUCLEOTIDE SEQUENCE</scope>
    <source>
        <strain evidence="3">Hildebrandi</strain>
    </source>
</reference>
<accession>A0A9K3LWM6</accession>
<dbReference type="Proteomes" id="UP000693970">
    <property type="component" value="Unassembled WGS sequence"/>
</dbReference>
<dbReference type="EMBL" id="JAGRRH010000006">
    <property type="protein sequence ID" value="KAG7368421.1"/>
    <property type="molecule type" value="Genomic_DNA"/>
</dbReference>
<comment type="caution">
    <text evidence="3">The sequence shown here is derived from an EMBL/GenBank/DDBJ whole genome shotgun (WGS) entry which is preliminary data.</text>
</comment>
<dbReference type="SMART" id="SM00014">
    <property type="entry name" value="acidPPc"/>
    <property type="match status" value="1"/>
</dbReference>
<feature type="transmembrane region" description="Helical" evidence="1">
    <location>
        <begin position="259"/>
        <end position="276"/>
    </location>
</feature>
<dbReference type="AlphaFoldDB" id="A0A9K3LWM6"/>
<evidence type="ECO:0000313" key="4">
    <source>
        <dbReference type="Proteomes" id="UP000693970"/>
    </source>
</evidence>
<protein>
    <submittedName>
        <fullName evidence="3">PAP2 superfamily protein</fullName>
    </submittedName>
</protein>
<evidence type="ECO:0000256" key="1">
    <source>
        <dbReference type="SAM" id="Phobius"/>
    </source>
</evidence>
<keyword evidence="4" id="KW-1185">Reference proteome</keyword>
<dbReference type="GO" id="GO:0046839">
    <property type="term" value="P:phospholipid dephosphorylation"/>
    <property type="evidence" value="ECO:0007669"/>
    <property type="project" value="TreeGrafter"/>
</dbReference>